<evidence type="ECO:0000313" key="10">
    <source>
        <dbReference type="Proteomes" id="UP000199305"/>
    </source>
</evidence>
<dbReference type="GO" id="GO:0160237">
    <property type="term" value="F:D-Ala-D-Ala dipeptidase activity"/>
    <property type="evidence" value="ECO:0007669"/>
    <property type="project" value="UniProtKB-EC"/>
</dbReference>
<dbReference type="STRING" id="658219.SAMN05216212_2084"/>
<dbReference type="Gene3D" id="3.30.1380.10">
    <property type="match status" value="1"/>
</dbReference>
<dbReference type="AlphaFoldDB" id="A0A1G9AMJ4"/>
<dbReference type="InterPro" id="IPR000755">
    <property type="entry name" value="A_A_dipeptidase"/>
</dbReference>
<evidence type="ECO:0000256" key="5">
    <source>
        <dbReference type="ARBA" id="ARBA00022833"/>
    </source>
</evidence>
<keyword evidence="3" id="KW-0479">Metal-binding</keyword>
<accession>A0A1G9AMJ4</accession>
<gene>
    <name evidence="9" type="ORF">SAMN05216212_2084</name>
</gene>
<evidence type="ECO:0000256" key="4">
    <source>
        <dbReference type="ARBA" id="ARBA00022801"/>
    </source>
</evidence>
<dbReference type="InterPro" id="IPR009045">
    <property type="entry name" value="Zn_M74/Hedgehog-like"/>
</dbReference>
<dbReference type="GO" id="GO:0006508">
    <property type="term" value="P:proteolysis"/>
    <property type="evidence" value="ECO:0007669"/>
    <property type="project" value="UniProtKB-KW"/>
</dbReference>
<dbReference type="GO" id="GO:0046872">
    <property type="term" value="F:metal ion binding"/>
    <property type="evidence" value="ECO:0007669"/>
    <property type="project" value="UniProtKB-KW"/>
</dbReference>
<dbReference type="EMBL" id="FNFH01000003">
    <property type="protein sequence ID" value="SDK28599.1"/>
    <property type="molecule type" value="Genomic_DNA"/>
</dbReference>
<evidence type="ECO:0000256" key="7">
    <source>
        <dbReference type="ARBA" id="ARBA00023049"/>
    </source>
</evidence>
<evidence type="ECO:0000256" key="2">
    <source>
        <dbReference type="ARBA" id="ARBA00022670"/>
    </source>
</evidence>
<dbReference type="GO" id="GO:0071555">
    <property type="term" value="P:cell wall organization"/>
    <property type="evidence" value="ECO:0007669"/>
    <property type="project" value="UniProtKB-KW"/>
</dbReference>
<dbReference type="Proteomes" id="UP000199305">
    <property type="component" value="Unassembled WGS sequence"/>
</dbReference>
<dbReference type="GO" id="GO:0008237">
    <property type="term" value="F:metallopeptidase activity"/>
    <property type="evidence" value="ECO:0007669"/>
    <property type="project" value="UniProtKB-KW"/>
</dbReference>
<name>A0A1G9AMJ4_9GAMM</name>
<evidence type="ECO:0000256" key="3">
    <source>
        <dbReference type="ARBA" id="ARBA00022723"/>
    </source>
</evidence>
<keyword evidence="2" id="KW-0645">Protease</keyword>
<dbReference type="SUPFAM" id="SSF55166">
    <property type="entry name" value="Hedgehog/DD-peptidase"/>
    <property type="match status" value="1"/>
</dbReference>
<proteinExistence type="predicted"/>
<dbReference type="PANTHER" id="PTHR43126:SF1">
    <property type="entry name" value="D-ALANYL-D-ALANINE DIPEPTIDASE"/>
    <property type="match status" value="1"/>
</dbReference>
<protein>
    <submittedName>
        <fullName evidence="9">D-alanyl-D-alanine dipeptidase</fullName>
    </submittedName>
</protein>
<reference evidence="10" key="1">
    <citation type="submission" date="2016-10" db="EMBL/GenBank/DDBJ databases">
        <authorList>
            <person name="Varghese N."/>
            <person name="Submissions S."/>
        </authorList>
    </citation>
    <scope>NUCLEOTIDE SEQUENCE [LARGE SCALE GENOMIC DNA]</scope>
    <source>
        <strain evidence="10">CGMCC 1.10658</strain>
    </source>
</reference>
<keyword evidence="6" id="KW-0224">Dipeptidase</keyword>
<keyword evidence="8" id="KW-0961">Cell wall biogenesis/degradation</keyword>
<comment type="catalytic activity">
    <reaction evidence="1">
        <text>D-alanyl-D-alanine + H2O = 2 D-alanine</text>
        <dbReference type="Rhea" id="RHEA:20661"/>
        <dbReference type="ChEBI" id="CHEBI:15377"/>
        <dbReference type="ChEBI" id="CHEBI:57416"/>
        <dbReference type="ChEBI" id="CHEBI:57822"/>
        <dbReference type="EC" id="3.4.13.22"/>
    </reaction>
</comment>
<evidence type="ECO:0000256" key="1">
    <source>
        <dbReference type="ARBA" id="ARBA00001362"/>
    </source>
</evidence>
<keyword evidence="10" id="KW-1185">Reference proteome</keyword>
<dbReference type="Pfam" id="PF01427">
    <property type="entry name" value="Peptidase_M15"/>
    <property type="match status" value="1"/>
</dbReference>
<keyword evidence="4" id="KW-0378">Hydrolase</keyword>
<keyword evidence="7" id="KW-0482">Metalloprotease</keyword>
<keyword evidence="5" id="KW-0862">Zinc</keyword>
<sequence>MDERSATAYPLEDKAARDNRRLLRGAMAGRGFHNYPQEWRHYTCQPEPWPDRYFDMPVE</sequence>
<evidence type="ECO:0000256" key="6">
    <source>
        <dbReference type="ARBA" id="ARBA00022997"/>
    </source>
</evidence>
<organism evidence="9 10">
    <name type="scientific">Microbulbifer yueqingensis</name>
    <dbReference type="NCBI Taxonomy" id="658219"/>
    <lineage>
        <taxon>Bacteria</taxon>
        <taxon>Pseudomonadati</taxon>
        <taxon>Pseudomonadota</taxon>
        <taxon>Gammaproteobacteria</taxon>
        <taxon>Cellvibrionales</taxon>
        <taxon>Microbulbiferaceae</taxon>
        <taxon>Microbulbifer</taxon>
    </lineage>
</organism>
<evidence type="ECO:0000256" key="8">
    <source>
        <dbReference type="ARBA" id="ARBA00023316"/>
    </source>
</evidence>
<evidence type="ECO:0000313" key="9">
    <source>
        <dbReference type="EMBL" id="SDK28599.1"/>
    </source>
</evidence>
<dbReference type="PANTHER" id="PTHR43126">
    <property type="entry name" value="D-ALANYL-D-ALANINE DIPEPTIDASE"/>
    <property type="match status" value="1"/>
</dbReference>